<dbReference type="PANTHER" id="PTHR32308">
    <property type="entry name" value="LYASE BETA SUBUNIT, PUTATIVE (AFU_ORTHOLOGUE AFUA_4G13030)-RELATED"/>
    <property type="match status" value="1"/>
</dbReference>
<keyword evidence="2" id="KW-0479">Metal-binding</keyword>
<evidence type="ECO:0000256" key="1">
    <source>
        <dbReference type="ARBA" id="ARBA00001946"/>
    </source>
</evidence>
<organism evidence="5 6">
    <name type="scientific">Erythrobacter ani</name>
    <dbReference type="NCBI Taxonomy" id="2827235"/>
    <lineage>
        <taxon>Bacteria</taxon>
        <taxon>Pseudomonadati</taxon>
        <taxon>Pseudomonadota</taxon>
        <taxon>Alphaproteobacteria</taxon>
        <taxon>Sphingomonadales</taxon>
        <taxon>Erythrobacteraceae</taxon>
        <taxon>Erythrobacter/Porphyrobacter group</taxon>
        <taxon>Erythrobacter</taxon>
    </lineage>
</organism>
<dbReference type="Pfam" id="PF03328">
    <property type="entry name" value="HpcH_HpaI"/>
    <property type="match status" value="1"/>
</dbReference>
<comment type="caution">
    <text evidence="5">The sequence shown here is derived from an EMBL/GenBank/DDBJ whole genome shotgun (WGS) entry which is preliminary data.</text>
</comment>
<dbReference type="GO" id="GO:0016829">
    <property type="term" value="F:lyase activity"/>
    <property type="evidence" value="ECO:0007669"/>
    <property type="project" value="UniProtKB-KW"/>
</dbReference>
<dbReference type="InterPro" id="IPR011206">
    <property type="entry name" value="Citrate_lyase_beta/mcl1/mcl2"/>
</dbReference>
<sequence>MNFICSLPKRCIYRKLSGHLRISSLTLDLSGQIVKSQFGLTFRFSLELRKNVFTAASLLFVPGSRSDRFGKARAGGADLTIIDLEDAVAAEDKQSARNAALSEIAEERQGWAIRINAVTTAAGIRDLAALADAGTLPETLLVPMVEAVAEIDVVAGALSDKCPALVPLIETPKGLRGALDIASHEAVAAVMFGGGDFSGELGVELAWEPLLAARQHVILACAEAKKPAIDVPFIQLDDAEGLAEEAARARAIGFSAKAAIHPRQVPAIQSAFAPSDAEVAEAREALEAYEAGGGRAIRFRGRMLEAPFIKKYRAVIARHEEQAHA</sequence>
<protein>
    <submittedName>
        <fullName evidence="5">CoA ester lyase</fullName>
    </submittedName>
</protein>
<reference evidence="5 6" key="1">
    <citation type="submission" date="2021-04" db="EMBL/GenBank/DDBJ databases">
        <authorList>
            <person name="Pira H."/>
            <person name="Risdian C."/>
            <person name="Wink J."/>
        </authorList>
    </citation>
    <scope>NUCLEOTIDE SEQUENCE [LARGE SCALE GENOMIC DNA]</scope>
    <source>
        <strain evidence="5 6">WH131</strain>
    </source>
</reference>
<comment type="cofactor">
    <cofactor evidence="1">
        <name>Mg(2+)</name>
        <dbReference type="ChEBI" id="CHEBI:18420"/>
    </cofactor>
</comment>
<keyword evidence="6" id="KW-1185">Reference proteome</keyword>
<evidence type="ECO:0000256" key="3">
    <source>
        <dbReference type="ARBA" id="ARBA00022842"/>
    </source>
</evidence>
<evidence type="ECO:0000313" key="5">
    <source>
        <dbReference type="EMBL" id="MBV7265216.1"/>
    </source>
</evidence>
<name>A0ABS6SJP8_9SPHN</name>
<proteinExistence type="predicted"/>
<dbReference type="PANTHER" id="PTHR32308:SF0">
    <property type="entry name" value="HPCH_HPAI ALDOLASE_CITRATE LYASE DOMAIN-CONTAINING PROTEIN"/>
    <property type="match status" value="1"/>
</dbReference>
<evidence type="ECO:0000256" key="2">
    <source>
        <dbReference type="ARBA" id="ARBA00022723"/>
    </source>
</evidence>
<dbReference type="InterPro" id="IPR005000">
    <property type="entry name" value="Aldolase/citrate-lyase_domain"/>
</dbReference>
<evidence type="ECO:0000259" key="4">
    <source>
        <dbReference type="Pfam" id="PF03328"/>
    </source>
</evidence>
<dbReference type="PIRSF" id="PIRSF015582">
    <property type="entry name" value="Cit_lyase_B"/>
    <property type="match status" value="1"/>
</dbReference>
<gene>
    <name evidence="5" type="ORF">KCG45_03430</name>
</gene>
<dbReference type="EMBL" id="JAGSPB010000001">
    <property type="protein sequence ID" value="MBV7265216.1"/>
    <property type="molecule type" value="Genomic_DNA"/>
</dbReference>
<feature type="domain" description="HpcH/HpaI aldolase/citrate lyase" evidence="4">
    <location>
        <begin position="57"/>
        <end position="262"/>
    </location>
</feature>
<dbReference type="Proteomes" id="UP000699975">
    <property type="component" value="Unassembled WGS sequence"/>
</dbReference>
<keyword evidence="3" id="KW-0460">Magnesium</keyword>
<evidence type="ECO:0000313" key="6">
    <source>
        <dbReference type="Proteomes" id="UP000699975"/>
    </source>
</evidence>
<accession>A0ABS6SJP8</accession>
<keyword evidence="5" id="KW-0456">Lyase</keyword>